<sequence length="270" mass="29855">MRSRIIPGLAIAGLLSTTSALAGFEVIENENSEPQSGPVKVVTEAQENARLKQELDRLSDELVQLRGDLNNQKRRTEELEEKQQQQQATPQPLPLPLPQERPQPQPQPYPLAQPPLQAPPHSLAQPQTQPQTPPQTQSGPEPQPRQNDTATASPKEDSTASEARHPDRMILPFAASSARFLPHPAMADELVSAARSAQKISIIGYTDNKGNKASRQYISKRRALAVKRFLVKHDIDRDKISTEGRADGYVATNETAPGRLANRRVEVEFK</sequence>
<dbReference type="SUPFAM" id="SSF103088">
    <property type="entry name" value="OmpA-like"/>
    <property type="match status" value="1"/>
</dbReference>
<dbReference type="Gene3D" id="3.30.1330.60">
    <property type="entry name" value="OmpA-like domain"/>
    <property type="match status" value="1"/>
</dbReference>
<protein>
    <submittedName>
        <fullName evidence="5">OmpA family protein</fullName>
    </submittedName>
</protein>
<keyword evidence="3" id="KW-0732">Signal</keyword>
<dbReference type="InterPro" id="IPR036737">
    <property type="entry name" value="OmpA-like_sf"/>
</dbReference>
<evidence type="ECO:0000256" key="3">
    <source>
        <dbReference type="SAM" id="SignalP"/>
    </source>
</evidence>
<feature type="compositionally biased region" description="Low complexity" evidence="2">
    <location>
        <begin position="119"/>
        <end position="140"/>
    </location>
</feature>
<dbReference type="InterPro" id="IPR006665">
    <property type="entry name" value="OmpA-like"/>
</dbReference>
<evidence type="ECO:0000256" key="1">
    <source>
        <dbReference type="PROSITE-ProRule" id="PRU00473"/>
    </source>
</evidence>
<dbReference type="InterPro" id="IPR050330">
    <property type="entry name" value="Bact_OuterMem_StrucFunc"/>
</dbReference>
<feature type="compositionally biased region" description="Basic and acidic residues" evidence="2">
    <location>
        <begin position="154"/>
        <end position="168"/>
    </location>
</feature>
<dbReference type="OrthoDB" id="9782229at2"/>
<comment type="caution">
    <text evidence="5">The sequence shown here is derived from an EMBL/GenBank/DDBJ whole genome shotgun (WGS) entry which is preliminary data.</text>
</comment>
<evidence type="ECO:0000313" key="5">
    <source>
        <dbReference type="EMBL" id="RRN44318.1"/>
    </source>
</evidence>
<feature type="region of interest" description="Disordered" evidence="2">
    <location>
        <begin position="66"/>
        <end position="168"/>
    </location>
</feature>
<evidence type="ECO:0000259" key="4">
    <source>
        <dbReference type="PROSITE" id="PS51123"/>
    </source>
</evidence>
<dbReference type="GO" id="GO:0016020">
    <property type="term" value="C:membrane"/>
    <property type="evidence" value="ECO:0007669"/>
    <property type="project" value="UniProtKB-UniRule"/>
</dbReference>
<dbReference type="Proteomes" id="UP000270261">
    <property type="component" value="Unassembled WGS sequence"/>
</dbReference>
<gene>
    <name evidence="5" type="ORF">EHV23_13435</name>
</gene>
<keyword evidence="6" id="KW-1185">Reference proteome</keyword>
<dbReference type="PANTHER" id="PTHR30329">
    <property type="entry name" value="STATOR ELEMENT OF FLAGELLAR MOTOR COMPLEX"/>
    <property type="match status" value="1"/>
</dbReference>
<dbReference type="PANTHER" id="PTHR30329:SF21">
    <property type="entry name" value="LIPOPROTEIN YIAD-RELATED"/>
    <property type="match status" value="1"/>
</dbReference>
<reference evidence="5 6" key="1">
    <citation type="submission" date="2018-11" db="EMBL/GenBank/DDBJ databases">
        <title>Genome sequencing of Lautropia sp. KCOM 2505 (= ChDC F240).</title>
        <authorList>
            <person name="Kook J.-K."/>
            <person name="Park S.-N."/>
            <person name="Lim Y.K."/>
        </authorList>
    </citation>
    <scope>NUCLEOTIDE SEQUENCE [LARGE SCALE GENOMIC DNA]</scope>
    <source>
        <strain evidence="5 6">KCOM 2505</strain>
    </source>
</reference>
<feature type="compositionally biased region" description="Basic and acidic residues" evidence="2">
    <location>
        <begin position="74"/>
        <end position="83"/>
    </location>
</feature>
<organism evidence="5 6">
    <name type="scientific">Lautropia dentalis</name>
    <dbReference type="NCBI Taxonomy" id="2490857"/>
    <lineage>
        <taxon>Bacteria</taxon>
        <taxon>Pseudomonadati</taxon>
        <taxon>Pseudomonadota</taxon>
        <taxon>Betaproteobacteria</taxon>
        <taxon>Burkholderiales</taxon>
        <taxon>Burkholderiaceae</taxon>
        <taxon>Lautropia</taxon>
    </lineage>
</organism>
<feature type="signal peptide" evidence="3">
    <location>
        <begin position="1"/>
        <end position="22"/>
    </location>
</feature>
<name>A0A426FNS3_9BURK</name>
<dbReference type="CDD" id="cd07185">
    <property type="entry name" value="OmpA_C-like"/>
    <property type="match status" value="1"/>
</dbReference>
<dbReference type="AlphaFoldDB" id="A0A426FNS3"/>
<feature type="compositionally biased region" description="Pro residues" evidence="2">
    <location>
        <begin position="91"/>
        <end position="118"/>
    </location>
</feature>
<evidence type="ECO:0000313" key="6">
    <source>
        <dbReference type="Proteomes" id="UP000270261"/>
    </source>
</evidence>
<keyword evidence="1" id="KW-0472">Membrane</keyword>
<dbReference type="RefSeq" id="WP_125096513.1">
    <property type="nucleotide sequence ID" value="NZ_RRUE01000002.1"/>
</dbReference>
<feature type="domain" description="OmpA-like" evidence="4">
    <location>
        <begin position="160"/>
        <end position="270"/>
    </location>
</feature>
<dbReference type="PROSITE" id="PS51123">
    <property type="entry name" value="OMPA_2"/>
    <property type="match status" value="1"/>
</dbReference>
<dbReference type="EMBL" id="RRUE01000002">
    <property type="protein sequence ID" value="RRN44318.1"/>
    <property type="molecule type" value="Genomic_DNA"/>
</dbReference>
<evidence type="ECO:0000256" key="2">
    <source>
        <dbReference type="SAM" id="MobiDB-lite"/>
    </source>
</evidence>
<accession>A0A426FNS3</accession>
<proteinExistence type="predicted"/>
<feature type="chain" id="PRO_5019561443" evidence="3">
    <location>
        <begin position="23"/>
        <end position="270"/>
    </location>
</feature>
<dbReference type="Pfam" id="PF00691">
    <property type="entry name" value="OmpA"/>
    <property type="match status" value="1"/>
</dbReference>